<reference evidence="2" key="1">
    <citation type="journal article" date="2023" name="Science">
        <title>Genome structures resolve the early diversification of teleost fishes.</title>
        <authorList>
            <person name="Parey E."/>
            <person name="Louis A."/>
            <person name="Montfort J."/>
            <person name="Bouchez O."/>
            <person name="Roques C."/>
            <person name="Iampietro C."/>
            <person name="Lluch J."/>
            <person name="Castinel A."/>
            <person name="Donnadieu C."/>
            <person name="Desvignes T."/>
            <person name="Floi Bucao C."/>
            <person name="Jouanno E."/>
            <person name="Wen M."/>
            <person name="Mejri S."/>
            <person name="Dirks R."/>
            <person name="Jansen H."/>
            <person name="Henkel C."/>
            <person name="Chen W.J."/>
            <person name="Zahm M."/>
            <person name="Cabau C."/>
            <person name="Klopp C."/>
            <person name="Thompson A.W."/>
            <person name="Robinson-Rechavi M."/>
            <person name="Braasch I."/>
            <person name="Lecointre G."/>
            <person name="Bobe J."/>
            <person name="Postlethwait J.H."/>
            <person name="Berthelot C."/>
            <person name="Roest Crollius H."/>
            <person name="Guiguen Y."/>
        </authorList>
    </citation>
    <scope>NUCLEOTIDE SEQUENCE</scope>
    <source>
        <strain evidence="2">WJC10195</strain>
    </source>
</reference>
<evidence type="ECO:0000313" key="2">
    <source>
        <dbReference type="EMBL" id="KAJ8376176.1"/>
    </source>
</evidence>
<proteinExistence type="predicted"/>
<evidence type="ECO:0000313" key="3">
    <source>
        <dbReference type="Proteomes" id="UP001152622"/>
    </source>
</evidence>
<dbReference type="AlphaFoldDB" id="A0A9Q1G715"/>
<name>A0A9Q1G715_SYNKA</name>
<feature type="region of interest" description="Disordered" evidence="1">
    <location>
        <begin position="19"/>
        <end position="44"/>
    </location>
</feature>
<protein>
    <submittedName>
        <fullName evidence="2">Uncharacterized protein</fullName>
    </submittedName>
</protein>
<dbReference type="Proteomes" id="UP001152622">
    <property type="component" value="Chromosome 2"/>
</dbReference>
<keyword evidence="3" id="KW-1185">Reference proteome</keyword>
<comment type="caution">
    <text evidence="2">The sequence shown here is derived from an EMBL/GenBank/DDBJ whole genome shotgun (WGS) entry which is preliminary data.</text>
</comment>
<organism evidence="2 3">
    <name type="scientific">Synaphobranchus kaupii</name>
    <name type="common">Kaup's arrowtooth eel</name>
    <dbReference type="NCBI Taxonomy" id="118154"/>
    <lineage>
        <taxon>Eukaryota</taxon>
        <taxon>Metazoa</taxon>
        <taxon>Chordata</taxon>
        <taxon>Craniata</taxon>
        <taxon>Vertebrata</taxon>
        <taxon>Euteleostomi</taxon>
        <taxon>Actinopterygii</taxon>
        <taxon>Neopterygii</taxon>
        <taxon>Teleostei</taxon>
        <taxon>Anguilliformes</taxon>
        <taxon>Synaphobranchidae</taxon>
        <taxon>Synaphobranchus</taxon>
    </lineage>
</organism>
<dbReference type="EMBL" id="JAINUF010000002">
    <property type="protein sequence ID" value="KAJ8376176.1"/>
    <property type="molecule type" value="Genomic_DNA"/>
</dbReference>
<evidence type="ECO:0000256" key="1">
    <source>
        <dbReference type="SAM" id="MobiDB-lite"/>
    </source>
</evidence>
<gene>
    <name evidence="2" type="ORF">SKAU_G00067560</name>
</gene>
<accession>A0A9Q1G715</accession>
<sequence>MISIKHMLMSRSTILTSVPPRAASESQPYRTRLNEGRGDKRGRRSWSGTCMTELDLPAPRSDWVCGCVHTHVDIIIAPQLNHEACQILSALGCKLSLSELQDHTSCLLAQGLGRCHISPWCSAWIRPVAAKALQGSLANSRQPSTLTKLLDWPEIA</sequence>